<evidence type="ECO:0000256" key="1">
    <source>
        <dbReference type="SAM" id="Coils"/>
    </source>
</evidence>
<evidence type="ECO:0000313" key="3">
    <source>
        <dbReference type="EMBL" id="OWP23727.1"/>
    </source>
</evidence>
<sequence>MYNEFEENKNINVEENTEEINIPNQENYSKSDAYKKIIEENNKSVEKKNEAKNKAKKKSYKDFGLTPAQILKFTKVAENDLKIEEIEKLINVSVNKLSIENAKVFLEDIEEKIKNSFEDIKNKSKEIKEEKKIDEEEKTNA</sequence>
<evidence type="ECO:0000313" key="4">
    <source>
        <dbReference type="Proteomes" id="UP000197470"/>
    </source>
</evidence>
<name>A0A246ECQ4_FUSNP</name>
<dbReference type="AlphaFoldDB" id="A0A246ECQ4"/>
<evidence type="ECO:0000256" key="2">
    <source>
        <dbReference type="SAM" id="MobiDB-lite"/>
    </source>
</evidence>
<feature type="coiled-coil region" evidence="1">
    <location>
        <begin position="106"/>
        <end position="137"/>
    </location>
</feature>
<comment type="caution">
    <text evidence="3">The sequence shown here is derived from an EMBL/GenBank/DDBJ whole genome shotgun (WGS) entry which is preliminary data.</text>
</comment>
<feature type="compositionally biased region" description="Low complexity" evidence="2">
    <location>
        <begin position="10"/>
        <end position="26"/>
    </location>
</feature>
<dbReference type="EMBL" id="NHRT01000003">
    <property type="protein sequence ID" value="OWP23727.1"/>
    <property type="molecule type" value="Genomic_DNA"/>
</dbReference>
<gene>
    <name evidence="3" type="ORF">CA839_12225</name>
</gene>
<feature type="region of interest" description="Disordered" evidence="2">
    <location>
        <begin position="1"/>
        <end position="26"/>
    </location>
</feature>
<dbReference type="Proteomes" id="UP000197470">
    <property type="component" value="Unassembled WGS sequence"/>
</dbReference>
<dbReference type="RefSeq" id="WP_088389674.1">
    <property type="nucleotide sequence ID" value="NZ_NHRT01000003.1"/>
</dbReference>
<protein>
    <submittedName>
        <fullName evidence="3">Uncharacterized protein</fullName>
    </submittedName>
</protein>
<reference evidence="3 4" key="1">
    <citation type="submission" date="2017-05" db="EMBL/GenBank/DDBJ databases">
        <title>Genome sequencing of Fusobacterium nucleatum subsp. polymorphum KCOM 1001 (=ChDC F119).</title>
        <authorList>
            <person name="Kook J.-K."/>
            <person name="Park S.-N."/>
            <person name="Lim Y.K."/>
            <person name="Roh H."/>
        </authorList>
    </citation>
    <scope>NUCLEOTIDE SEQUENCE [LARGE SCALE GENOMIC DNA]</scope>
    <source>
        <strain evidence="3 4">KCOM 1001</strain>
    </source>
</reference>
<keyword evidence="1" id="KW-0175">Coiled coil</keyword>
<accession>A0A246ECQ4</accession>
<proteinExistence type="predicted"/>
<organism evidence="3 4">
    <name type="scientific">Fusobacterium nucleatum subsp. polymorphum</name>
    <name type="common">Fusobacterium polymorphum</name>
    <dbReference type="NCBI Taxonomy" id="76857"/>
    <lineage>
        <taxon>Bacteria</taxon>
        <taxon>Fusobacteriati</taxon>
        <taxon>Fusobacteriota</taxon>
        <taxon>Fusobacteriia</taxon>
        <taxon>Fusobacteriales</taxon>
        <taxon>Fusobacteriaceae</taxon>
        <taxon>Fusobacterium</taxon>
    </lineage>
</organism>